<dbReference type="AlphaFoldDB" id="A0A5B7HT01"/>
<dbReference type="OrthoDB" id="5808441at2759"/>
<evidence type="ECO:0000313" key="2">
    <source>
        <dbReference type="Proteomes" id="UP000324222"/>
    </source>
</evidence>
<gene>
    <name evidence="1" type="ORF">E2C01_069970</name>
</gene>
<proteinExistence type="predicted"/>
<reference evidence="1 2" key="1">
    <citation type="submission" date="2019-05" db="EMBL/GenBank/DDBJ databases">
        <title>Another draft genome of Portunus trituberculatus and its Hox gene families provides insights of decapod evolution.</title>
        <authorList>
            <person name="Jeong J.-H."/>
            <person name="Song I."/>
            <person name="Kim S."/>
            <person name="Choi T."/>
            <person name="Kim D."/>
            <person name="Ryu S."/>
            <person name="Kim W."/>
        </authorList>
    </citation>
    <scope>NUCLEOTIDE SEQUENCE [LARGE SCALE GENOMIC DNA]</scope>
    <source>
        <tissue evidence="1">Muscle</tissue>
    </source>
</reference>
<sequence>MATLHKNLKNSYIGPRSYTNHKGLTANYNMTDLTLNEIWADTKGIDLAWHAYINRNRKSSFNSLSLSLSLSLSQNISHQNY</sequence>
<dbReference type="Proteomes" id="UP000324222">
    <property type="component" value="Unassembled WGS sequence"/>
</dbReference>
<organism evidence="1 2">
    <name type="scientific">Portunus trituberculatus</name>
    <name type="common">Swimming crab</name>
    <name type="synonym">Neptunus trituberculatus</name>
    <dbReference type="NCBI Taxonomy" id="210409"/>
    <lineage>
        <taxon>Eukaryota</taxon>
        <taxon>Metazoa</taxon>
        <taxon>Ecdysozoa</taxon>
        <taxon>Arthropoda</taxon>
        <taxon>Crustacea</taxon>
        <taxon>Multicrustacea</taxon>
        <taxon>Malacostraca</taxon>
        <taxon>Eumalacostraca</taxon>
        <taxon>Eucarida</taxon>
        <taxon>Decapoda</taxon>
        <taxon>Pleocyemata</taxon>
        <taxon>Brachyura</taxon>
        <taxon>Eubrachyura</taxon>
        <taxon>Portunoidea</taxon>
        <taxon>Portunidae</taxon>
        <taxon>Portuninae</taxon>
        <taxon>Portunus</taxon>
    </lineage>
</organism>
<name>A0A5B7HT01_PORTR</name>
<comment type="caution">
    <text evidence="1">The sequence shown here is derived from an EMBL/GenBank/DDBJ whole genome shotgun (WGS) entry which is preliminary data.</text>
</comment>
<accession>A0A5B7HT01</accession>
<evidence type="ECO:0000313" key="1">
    <source>
        <dbReference type="EMBL" id="MPC75580.1"/>
    </source>
</evidence>
<keyword evidence="2" id="KW-1185">Reference proteome</keyword>
<protein>
    <submittedName>
        <fullName evidence="1">Uncharacterized protein</fullName>
    </submittedName>
</protein>
<dbReference type="EMBL" id="VSRR010041438">
    <property type="protein sequence ID" value="MPC75580.1"/>
    <property type="molecule type" value="Genomic_DNA"/>
</dbReference>